<keyword evidence="2" id="KW-0813">Transport</keyword>
<evidence type="ECO:0000256" key="2">
    <source>
        <dbReference type="ARBA" id="ARBA00022448"/>
    </source>
</evidence>
<dbReference type="PROSITE" id="PS00211">
    <property type="entry name" value="ABC_TRANSPORTER_1"/>
    <property type="match status" value="1"/>
</dbReference>
<evidence type="ECO:0000256" key="1">
    <source>
        <dbReference type="ARBA" id="ARBA00005417"/>
    </source>
</evidence>
<dbReference type="EMBL" id="JACRSR010000001">
    <property type="protein sequence ID" value="MBC8530515.1"/>
    <property type="molecule type" value="Genomic_DNA"/>
</dbReference>
<protein>
    <submittedName>
        <fullName evidence="6">ATP-binding cassette domain-containing protein</fullName>
    </submittedName>
</protein>
<sequence>MRIEAVKAGQRYGDRWVFRGLGLAVGPGEVVALTGPSGCGKSTLCRLMAGYEKPAEGRILWDGRPPAPGFAPVQMIFQHPETSVNPRWRMKRVLEEAWDVDERTLEALGIEAAWMDRFPGELSGGELQRFCIARALHPGTRILIADEMSAMLDAVTQAQLWAFMLEEAKRRELGILAVTHDAALARRVMTRQVPFPEP</sequence>
<dbReference type="InterPro" id="IPR027417">
    <property type="entry name" value="P-loop_NTPase"/>
</dbReference>
<dbReference type="InterPro" id="IPR050319">
    <property type="entry name" value="ABC_transp_ATP-bind"/>
</dbReference>
<name>A0A926D190_9FIRM</name>
<dbReference type="GO" id="GO:0005524">
    <property type="term" value="F:ATP binding"/>
    <property type="evidence" value="ECO:0007669"/>
    <property type="project" value="UniProtKB-KW"/>
</dbReference>
<evidence type="ECO:0000313" key="6">
    <source>
        <dbReference type="EMBL" id="MBC8530515.1"/>
    </source>
</evidence>
<evidence type="ECO:0000259" key="5">
    <source>
        <dbReference type="PROSITE" id="PS50893"/>
    </source>
</evidence>
<dbReference type="InterPro" id="IPR017871">
    <property type="entry name" value="ABC_transporter-like_CS"/>
</dbReference>
<dbReference type="GO" id="GO:0055085">
    <property type="term" value="P:transmembrane transport"/>
    <property type="evidence" value="ECO:0007669"/>
    <property type="project" value="UniProtKB-ARBA"/>
</dbReference>
<comment type="caution">
    <text evidence="6">The sequence shown here is derived from an EMBL/GenBank/DDBJ whole genome shotgun (WGS) entry which is preliminary data.</text>
</comment>
<dbReference type="PANTHER" id="PTHR43776:SF7">
    <property type="entry name" value="D,D-DIPEPTIDE TRANSPORT ATP-BINDING PROTEIN DDPF-RELATED"/>
    <property type="match status" value="1"/>
</dbReference>
<accession>A0A926D190</accession>
<dbReference type="AlphaFoldDB" id="A0A926D190"/>
<dbReference type="Pfam" id="PF00005">
    <property type="entry name" value="ABC_tran"/>
    <property type="match status" value="1"/>
</dbReference>
<comment type="similarity">
    <text evidence="1">Belongs to the ABC transporter superfamily.</text>
</comment>
<evidence type="ECO:0000256" key="4">
    <source>
        <dbReference type="ARBA" id="ARBA00022840"/>
    </source>
</evidence>
<dbReference type="GO" id="GO:0016887">
    <property type="term" value="F:ATP hydrolysis activity"/>
    <property type="evidence" value="ECO:0007669"/>
    <property type="project" value="InterPro"/>
</dbReference>
<dbReference type="SUPFAM" id="SSF52540">
    <property type="entry name" value="P-loop containing nucleoside triphosphate hydrolases"/>
    <property type="match status" value="1"/>
</dbReference>
<dbReference type="Proteomes" id="UP000623172">
    <property type="component" value="Unassembled WGS sequence"/>
</dbReference>
<keyword evidence="4 6" id="KW-0067">ATP-binding</keyword>
<dbReference type="PANTHER" id="PTHR43776">
    <property type="entry name" value="TRANSPORT ATP-BINDING PROTEIN"/>
    <property type="match status" value="1"/>
</dbReference>
<dbReference type="Gene3D" id="3.40.50.300">
    <property type="entry name" value="P-loop containing nucleotide triphosphate hydrolases"/>
    <property type="match status" value="1"/>
</dbReference>
<keyword evidence="7" id="KW-1185">Reference proteome</keyword>
<reference evidence="6" key="1">
    <citation type="submission" date="2020-08" db="EMBL/GenBank/DDBJ databases">
        <title>Genome public.</title>
        <authorList>
            <person name="Liu C."/>
            <person name="Sun Q."/>
        </authorList>
    </citation>
    <scope>NUCLEOTIDE SEQUENCE</scope>
    <source>
        <strain evidence="6">NSJ-53</strain>
    </source>
</reference>
<proteinExistence type="inferred from homology"/>
<evidence type="ECO:0000313" key="7">
    <source>
        <dbReference type="Proteomes" id="UP000623172"/>
    </source>
</evidence>
<keyword evidence="3" id="KW-0547">Nucleotide-binding</keyword>
<dbReference type="InterPro" id="IPR003593">
    <property type="entry name" value="AAA+_ATPase"/>
</dbReference>
<gene>
    <name evidence="6" type="ORF">H8696_01465</name>
</gene>
<dbReference type="RefSeq" id="WP_249314489.1">
    <property type="nucleotide sequence ID" value="NZ_JACRSR010000001.1"/>
</dbReference>
<evidence type="ECO:0000256" key="3">
    <source>
        <dbReference type="ARBA" id="ARBA00022741"/>
    </source>
</evidence>
<dbReference type="SMART" id="SM00382">
    <property type="entry name" value="AAA"/>
    <property type="match status" value="1"/>
</dbReference>
<dbReference type="PROSITE" id="PS50893">
    <property type="entry name" value="ABC_TRANSPORTER_2"/>
    <property type="match status" value="1"/>
</dbReference>
<organism evidence="6 7">
    <name type="scientific">Gehongia tenuis</name>
    <dbReference type="NCBI Taxonomy" id="2763655"/>
    <lineage>
        <taxon>Bacteria</taxon>
        <taxon>Bacillati</taxon>
        <taxon>Bacillota</taxon>
        <taxon>Clostridia</taxon>
        <taxon>Christensenellales</taxon>
        <taxon>Christensenellaceae</taxon>
        <taxon>Gehongia</taxon>
    </lineage>
</organism>
<feature type="domain" description="ABC transporter" evidence="5">
    <location>
        <begin position="1"/>
        <end position="196"/>
    </location>
</feature>
<dbReference type="InterPro" id="IPR003439">
    <property type="entry name" value="ABC_transporter-like_ATP-bd"/>
</dbReference>